<dbReference type="CDD" id="cd20267">
    <property type="entry name" value="Complex1_LYR_LYRM7"/>
    <property type="match status" value="1"/>
</dbReference>
<comment type="subcellular location">
    <subcellularLocation>
        <location evidence="1">Mitochondrion matrix</location>
    </subcellularLocation>
</comment>
<feature type="region of interest" description="Disordered" evidence="9">
    <location>
        <begin position="653"/>
        <end position="695"/>
    </location>
</feature>
<reference evidence="10" key="1">
    <citation type="submission" date="2021-01" db="EMBL/GenBank/DDBJ databases">
        <authorList>
            <person name="Kaushik A."/>
        </authorList>
    </citation>
    <scope>NUCLEOTIDE SEQUENCE</scope>
    <source>
        <strain evidence="10">AG3-1AP</strain>
    </source>
</reference>
<organism evidence="10 11">
    <name type="scientific">Rhizoctonia solani</name>
    <dbReference type="NCBI Taxonomy" id="456999"/>
    <lineage>
        <taxon>Eukaryota</taxon>
        <taxon>Fungi</taxon>
        <taxon>Dikarya</taxon>
        <taxon>Basidiomycota</taxon>
        <taxon>Agaricomycotina</taxon>
        <taxon>Agaricomycetes</taxon>
        <taxon>Cantharellales</taxon>
        <taxon>Ceratobasidiaceae</taxon>
        <taxon>Rhizoctonia</taxon>
    </lineage>
</organism>
<feature type="compositionally biased region" description="Basic and acidic residues" evidence="9">
    <location>
        <begin position="658"/>
        <end position="668"/>
    </location>
</feature>
<evidence type="ECO:0000313" key="10">
    <source>
        <dbReference type="EMBL" id="CAE6396939.1"/>
    </source>
</evidence>
<evidence type="ECO:0000256" key="5">
    <source>
        <dbReference type="ARBA" id="ARBA00022946"/>
    </source>
</evidence>
<comment type="similarity">
    <text evidence="2">Belongs to the complex I LYR family. MZM1 subfamily.</text>
</comment>
<name>A0A8H3A2K4_9AGAM</name>
<evidence type="ECO:0000256" key="4">
    <source>
        <dbReference type="ARBA" id="ARBA00015108"/>
    </source>
</evidence>
<protein>
    <recommendedName>
        <fullName evidence="4">Mitochondrial zinc maintenance protein 1, mitochondrial</fullName>
    </recommendedName>
</protein>
<keyword evidence="5" id="KW-0809">Transit peptide</keyword>
<proteinExistence type="inferred from homology"/>
<evidence type="ECO:0000256" key="6">
    <source>
        <dbReference type="ARBA" id="ARBA00023128"/>
    </source>
</evidence>
<keyword evidence="6" id="KW-0496">Mitochondrion</keyword>
<dbReference type="GO" id="GO:0044183">
    <property type="term" value="F:protein folding chaperone"/>
    <property type="evidence" value="ECO:0007669"/>
    <property type="project" value="TreeGrafter"/>
</dbReference>
<gene>
    <name evidence="10" type="ORF">RDB_LOCUS12119</name>
</gene>
<dbReference type="PANTHER" id="PTHR46749">
    <property type="entry name" value="COMPLEX III ASSEMBLY FACTOR LYRM7"/>
    <property type="match status" value="1"/>
</dbReference>
<dbReference type="EMBL" id="CAJMWV010000455">
    <property type="protein sequence ID" value="CAE6396939.1"/>
    <property type="molecule type" value="Genomic_DNA"/>
</dbReference>
<comment type="subunit">
    <text evidence="3">Interacts with RIP1.</text>
</comment>
<keyword evidence="7" id="KW-0143">Chaperone</keyword>
<evidence type="ECO:0000256" key="9">
    <source>
        <dbReference type="SAM" id="MobiDB-lite"/>
    </source>
</evidence>
<comment type="function">
    <text evidence="8">Assembly factor required for Rieske Fe-S protein RIP1 incorporation into the cytochrome b-c1 (CIII) complex. Functions as a chaperone, binding to this subunit within the mitochondrial matrix and stabilizing it prior to its translocation and insertion into the late CIII dimeric intermediate within the mitochondrial inner membrane. Modulates the mitochondrial matrix zinc pool.</text>
</comment>
<dbReference type="GO" id="GO:0034551">
    <property type="term" value="P:mitochondrial respiratory chain complex III assembly"/>
    <property type="evidence" value="ECO:0007669"/>
    <property type="project" value="InterPro"/>
</dbReference>
<comment type="caution">
    <text evidence="10">The sequence shown here is derived from an EMBL/GenBank/DDBJ whole genome shotgun (WGS) entry which is preliminary data.</text>
</comment>
<evidence type="ECO:0000256" key="3">
    <source>
        <dbReference type="ARBA" id="ARBA00011589"/>
    </source>
</evidence>
<dbReference type="PANTHER" id="PTHR46749:SF1">
    <property type="entry name" value="COMPLEX III ASSEMBLY FACTOR LYRM7"/>
    <property type="match status" value="1"/>
</dbReference>
<evidence type="ECO:0000256" key="8">
    <source>
        <dbReference type="ARBA" id="ARBA00025268"/>
    </source>
</evidence>
<evidence type="ECO:0000256" key="1">
    <source>
        <dbReference type="ARBA" id="ARBA00004305"/>
    </source>
</evidence>
<feature type="region of interest" description="Disordered" evidence="9">
    <location>
        <begin position="100"/>
        <end position="171"/>
    </location>
</feature>
<evidence type="ECO:0000256" key="2">
    <source>
        <dbReference type="ARBA" id="ARBA00009949"/>
    </source>
</evidence>
<dbReference type="AlphaFoldDB" id="A0A8H3A2K4"/>
<dbReference type="InterPro" id="IPR050435">
    <property type="entry name" value="MZM1/LYRM7"/>
</dbReference>
<accession>A0A8H3A2K4</accession>
<feature type="compositionally biased region" description="Low complexity" evidence="9">
    <location>
        <begin position="145"/>
        <end position="156"/>
    </location>
</feature>
<evidence type="ECO:0000313" key="11">
    <source>
        <dbReference type="Proteomes" id="UP000663831"/>
    </source>
</evidence>
<dbReference type="GO" id="GO:0005759">
    <property type="term" value="C:mitochondrial matrix"/>
    <property type="evidence" value="ECO:0007669"/>
    <property type="project" value="UniProtKB-SubCell"/>
</dbReference>
<sequence length="695" mass="79295">MTSPITPALKSSARSAYRALFRASGTTFAGDDRVRYAFRDKVRTETISGQQEADPAEYEARVKHAFEVADVLRKNVVQAIKQGDEEDATWKLRMTPDIELGSNESVKDPYSRPSRGQPRLKCGEDPNAVSPLPPRSLRHMTESNPTRSYSTATTPSSSPPNPDPSSSKQNNEYDRIRVQSLLNRLHEVNRRVSASPTGRERMTERTLVEDKLSALAARMEFLASETHDKIYPPLSNPAPPKTLVSLLLDHIPISLRGTVELVGPPVQLRQYIRFLQSAAKYTTAIRTAALSLSPEVRGAIAGLMEIPSPHTRDPDNAVESLRALQWRLLMVKRGLQGVVREHTVAYWEVEAAVEALRLAMRNISYAQECVEDLDLNGPKVEDARTLVEEMEKSTRGSYLLELRKEMETRLEANVAWNKVDEMVNSHGLSSAAVRITRKIYHRMRQYEENYPRVLDIFTKAQEDDNMTYARRWRRKPFTRSQRLLNDIRKHKETFRIVLDHLIALHPENDEKVALLREAKQALDISTDITDDYILVLKRKAKRASWLEWADIITSRLELVGELVERTMAADKHLEQYLWGGSSFGEVDMDKKNLYFDARMELVITYDIAWRMEKRMKQDAEDLREVSLLLCEGAPSEFEVPSNAPRELKRFKAKSLSWKSEDQVRRTSIDHNQPSPMRPNDASTAEAPSPVLILDE</sequence>
<dbReference type="Proteomes" id="UP000663831">
    <property type="component" value="Unassembled WGS sequence"/>
</dbReference>
<evidence type="ECO:0000256" key="7">
    <source>
        <dbReference type="ARBA" id="ARBA00023186"/>
    </source>
</evidence>
<dbReference type="InterPro" id="IPR045298">
    <property type="entry name" value="Complex1_LYR_LYRM7"/>
</dbReference>